<keyword evidence="1" id="KW-0472">Membrane</keyword>
<evidence type="ECO:0000256" key="1">
    <source>
        <dbReference type="SAM" id="Phobius"/>
    </source>
</evidence>
<evidence type="ECO:0000313" key="2">
    <source>
        <dbReference type="EMBL" id="PCM60805.1"/>
    </source>
</evidence>
<proteinExistence type="predicted"/>
<dbReference type="Proteomes" id="UP000217648">
    <property type="component" value="Unassembled WGS sequence"/>
</dbReference>
<protein>
    <submittedName>
        <fullName evidence="2">Uncharacterized protein</fullName>
    </submittedName>
</protein>
<keyword evidence="1" id="KW-0812">Transmembrane</keyword>
<sequence length="60" mass="6686">MKQILFTWFAFTNTYACITASINVNNSLMLDSAVPWIVGVSLGVITNYLLVKKLKESGFL</sequence>
<name>A0A2A5MJ21_9ENTR</name>
<dbReference type="RefSeq" id="WP_064142410.1">
    <property type="nucleotide sequence ID" value="NZ_JACNSC010000001.1"/>
</dbReference>
<reference evidence="2 3" key="1">
    <citation type="submission" date="2017-09" db="EMBL/GenBank/DDBJ databases">
        <title>Mdr eskape-Ghana.</title>
        <authorList>
            <person name="Agyepong N."/>
            <person name="Janice J."/>
            <person name="Samuelsen O."/>
            <person name="Owusu-Ofori A."/>
            <person name="Sundsfjord A."/>
            <person name="Essack S."/>
            <person name="Pedersen T."/>
        </authorList>
    </citation>
    <scope>NUCLEOTIDE SEQUENCE [LARGE SCALE GENOMIC DNA]</scope>
    <source>
        <strain evidence="2 3">46</strain>
    </source>
</reference>
<comment type="caution">
    <text evidence="2">The sequence shown here is derived from an EMBL/GenBank/DDBJ whole genome shotgun (WGS) entry which is preliminary data.</text>
</comment>
<gene>
    <name evidence="2" type="ORF">CP911_16090</name>
</gene>
<evidence type="ECO:0000313" key="3">
    <source>
        <dbReference type="Proteomes" id="UP000217648"/>
    </source>
</evidence>
<dbReference type="EMBL" id="NXHG01000008">
    <property type="protein sequence ID" value="PCM60805.1"/>
    <property type="molecule type" value="Genomic_DNA"/>
</dbReference>
<accession>A0A2A5MJ21</accession>
<dbReference type="AlphaFoldDB" id="A0A2A5MJ21"/>
<keyword evidence="1" id="KW-1133">Transmembrane helix</keyword>
<organism evidence="2 3">
    <name type="scientific">Klebsiella quasipneumoniae</name>
    <dbReference type="NCBI Taxonomy" id="1463165"/>
    <lineage>
        <taxon>Bacteria</taxon>
        <taxon>Pseudomonadati</taxon>
        <taxon>Pseudomonadota</taxon>
        <taxon>Gammaproteobacteria</taxon>
        <taxon>Enterobacterales</taxon>
        <taxon>Enterobacteriaceae</taxon>
        <taxon>Klebsiella/Raoultella group</taxon>
        <taxon>Klebsiella</taxon>
        <taxon>Klebsiella pneumoniae complex</taxon>
    </lineage>
</organism>
<feature type="transmembrane region" description="Helical" evidence="1">
    <location>
        <begin position="32"/>
        <end position="51"/>
    </location>
</feature>